<dbReference type="PANTHER" id="PTHR24098">
    <property type="entry name" value="OUTER SEGMENT 5"/>
    <property type="match status" value="1"/>
</dbReference>
<feature type="domain" description="IFT80 second beta-propeller" evidence="5">
    <location>
        <begin position="304"/>
        <end position="594"/>
    </location>
</feature>
<dbReference type="GO" id="GO:0030992">
    <property type="term" value="C:intraciliary transport particle B"/>
    <property type="evidence" value="ECO:0007669"/>
    <property type="project" value="TreeGrafter"/>
</dbReference>
<dbReference type="Proteomes" id="UP001174909">
    <property type="component" value="Unassembled WGS sequence"/>
</dbReference>
<dbReference type="InterPro" id="IPR056456">
    <property type="entry name" value="Beta-prop_IFT80_2nd"/>
</dbReference>
<evidence type="ECO:0000256" key="2">
    <source>
        <dbReference type="ARBA" id="ARBA00023069"/>
    </source>
</evidence>
<evidence type="ECO:0000259" key="6">
    <source>
        <dbReference type="Pfam" id="PF23387"/>
    </source>
</evidence>
<comment type="subcellular location">
    <subcellularLocation>
        <location evidence="1">Cell projection</location>
        <location evidence="1">Cilium</location>
    </subcellularLocation>
</comment>
<dbReference type="InterPro" id="IPR015943">
    <property type="entry name" value="WD40/YVTN_repeat-like_dom_sf"/>
</dbReference>
<comment type="caution">
    <text evidence="7">The sequence shown here is derived from an EMBL/GenBank/DDBJ whole genome shotgun (WGS) entry which is preliminary data.</text>
</comment>
<dbReference type="Gene3D" id="2.130.10.10">
    <property type="entry name" value="YVTN repeat-like/Quinoprotein amine dehydrogenase"/>
    <property type="match status" value="3"/>
</dbReference>
<gene>
    <name evidence="7" type="ORF">GBAR_LOCUS1449</name>
</gene>
<feature type="repeat" description="WD" evidence="4">
    <location>
        <begin position="105"/>
        <end position="137"/>
    </location>
</feature>
<dbReference type="EMBL" id="CASHTH010000212">
    <property type="protein sequence ID" value="CAI7994452.1"/>
    <property type="molecule type" value="Genomic_DNA"/>
</dbReference>
<proteinExistence type="predicted"/>
<accession>A0AA35VVN8</accession>
<feature type="repeat" description="WD" evidence="4">
    <location>
        <begin position="187"/>
        <end position="219"/>
    </location>
</feature>
<evidence type="ECO:0000313" key="7">
    <source>
        <dbReference type="EMBL" id="CAI7994452.1"/>
    </source>
</evidence>
<dbReference type="FunFam" id="2.130.10.10:FF:000463">
    <property type="entry name" value="intraflagellar transport protein 80 homolog"/>
    <property type="match status" value="1"/>
</dbReference>
<dbReference type="PROSITE" id="PS50294">
    <property type="entry name" value="WD_REPEATS_REGION"/>
    <property type="match status" value="2"/>
</dbReference>
<dbReference type="SUPFAM" id="SSF50969">
    <property type="entry name" value="YVTN repeat-like/Quinoprotein amine dehydrogenase"/>
    <property type="match status" value="1"/>
</dbReference>
<dbReference type="InterPro" id="IPR001680">
    <property type="entry name" value="WD40_rpt"/>
</dbReference>
<dbReference type="PROSITE" id="PS50082">
    <property type="entry name" value="WD_REPEATS_2"/>
    <property type="match status" value="2"/>
</dbReference>
<name>A0AA35VVN8_GEOBA</name>
<organism evidence="7 8">
    <name type="scientific">Geodia barretti</name>
    <name type="common">Barrett's horny sponge</name>
    <dbReference type="NCBI Taxonomy" id="519541"/>
    <lineage>
        <taxon>Eukaryota</taxon>
        <taxon>Metazoa</taxon>
        <taxon>Porifera</taxon>
        <taxon>Demospongiae</taxon>
        <taxon>Heteroscleromorpha</taxon>
        <taxon>Tetractinellida</taxon>
        <taxon>Astrophorina</taxon>
        <taxon>Geodiidae</taxon>
        <taxon>Geodia</taxon>
    </lineage>
</organism>
<evidence type="ECO:0000259" key="5">
    <source>
        <dbReference type="Pfam" id="PF23335"/>
    </source>
</evidence>
<keyword evidence="4" id="KW-0853">WD repeat</keyword>
<feature type="domain" description="IFT80/172/WDR35 TPR" evidence="6">
    <location>
        <begin position="622"/>
        <end position="765"/>
    </location>
</feature>
<dbReference type="FunFam" id="1.25.40.470:FF:000007">
    <property type="entry name" value="Intraflagellar transport 80 homolog (Chlamydomonas)"/>
    <property type="match status" value="1"/>
</dbReference>
<dbReference type="Pfam" id="PF23387">
    <property type="entry name" value="TPR_IFT80_172"/>
    <property type="match status" value="1"/>
</dbReference>
<dbReference type="InterPro" id="IPR056157">
    <property type="entry name" value="TPR_IFT80_172_dom"/>
</dbReference>
<dbReference type="Pfam" id="PF23335">
    <property type="entry name" value="Beta-prop_IFT80_2nd"/>
    <property type="match status" value="1"/>
</dbReference>
<keyword evidence="8" id="KW-1185">Reference proteome</keyword>
<reference evidence="7" key="1">
    <citation type="submission" date="2023-03" db="EMBL/GenBank/DDBJ databases">
        <authorList>
            <person name="Steffen K."/>
            <person name="Cardenas P."/>
        </authorList>
    </citation>
    <scope>NUCLEOTIDE SEQUENCE</scope>
</reference>
<dbReference type="Pfam" id="PF00400">
    <property type="entry name" value="WD40"/>
    <property type="match status" value="3"/>
</dbReference>
<keyword evidence="3" id="KW-0966">Cell projection</keyword>
<dbReference type="AlphaFoldDB" id="A0AA35VVN8"/>
<dbReference type="InterPro" id="IPR036322">
    <property type="entry name" value="WD40_repeat_dom_sf"/>
</dbReference>
<dbReference type="GO" id="GO:0060271">
    <property type="term" value="P:cilium assembly"/>
    <property type="evidence" value="ECO:0007669"/>
    <property type="project" value="TreeGrafter"/>
</dbReference>
<sequence>MRLKLSYQEHPKHSELVSCVTWGSSSELYSVGDDHLILKWDFKSGETTQVAPLQKGTYVTHIDWLPAQAAGGGRKQSSRPEIFVLTCTDGRFLLVSSLGRVEKAVEAHKGAVLGALWSHDGTALLTNGEDGAVKIWSRSGMLRTSLAQSASPVYSTSWSPDSDQVLYTNGKSLVIRPLQPAAKPTHWKAHDGVILVADWSTANNTIVSGGEDRKYKLWDCYGRCLYSSLLHDSPIASLSWSPDGELFSVGAFNTLRLCDKSGWSHCLEKPSTGTIGALTWSSDGTQFACACSNGQTLLAQVVNRHLEWHNLEAVVGEDSIIRVKDVLTDAEERLELHDRIVKVSLGWGHLVAITPLQGFIYNSRNWTTPVTFDLKTTTVSLLLLTDRHFLVADNVSGLLVYSYEGRLVSTVKYPRGSVASLSVLTVSISVDTIAIRDKKEEKVVHLFDVASGKELREGKPLCHKVEIVSLSLSQSGPGSQRQLAFLDQNHDLFLTLVRETTPTQTYQTVSLGGMVGSIAWNDSTNMLAAVTDGRLAVWYHPLVAFTNKDLLPQTLVRQEDSNFKKSAQLVQFVGNCCVLRRDDGALITTSVSPFPAILHQYAASSKWDAATKLCRFVKDPALWACLAGMATNARDLNTAEVAYAAVNEIDKVHYIAEIKALPSAECRNAELALFSHRPQHAEAIYLQAGMVYKAIQLNTDLFNWERALQLALKHKTHVDTVLAFREKHLTELGSKETLAKFIECQGKVKIDWDTIRSKIENEENRGLQ</sequence>
<dbReference type="GO" id="GO:0005929">
    <property type="term" value="C:cilium"/>
    <property type="evidence" value="ECO:0007669"/>
    <property type="project" value="UniProtKB-SubCell"/>
</dbReference>
<keyword evidence="2" id="KW-0969">Cilium</keyword>
<dbReference type="SUPFAM" id="SSF50978">
    <property type="entry name" value="WD40 repeat-like"/>
    <property type="match status" value="1"/>
</dbReference>
<dbReference type="EMBL" id="CASHTH010000212">
    <property type="protein sequence ID" value="CAI7994450.1"/>
    <property type="molecule type" value="Genomic_DNA"/>
</dbReference>
<evidence type="ECO:0000256" key="4">
    <source>
        <dbReference type="PROSITE-ProRule" id="PRU00221"/>
    </source>
</evidence>
<dbReference type="PANTHER" id="PTHR24098:SF0">
    <property type="entry name" value="OUTER SEGMENT 5"/>
    <property type="match status" value="1"/>
</dbReference>
<dbReference type="SMART" id="SM00320">
    <property type="entry name" value="WD40"/>
    <property type="match status" value="7"/>
</dbReference>
<evidence type="ECO:0000313" key="8">
    <source>
        <dbReference type="Proteomes" id="UP001174909"/>
    </source>
</evidence>
<protein>
    <submittedName>
        <fullName evidence="7">Intraflagellar transport protein 80 homolog</fullName>
    </submittedName>
</protein>
<dbReference type="InterPro" id="IPR011044">
    <property type="entry name" value="Quino_amine_DH_bsu"/>
</dbReference>
<evidence type="ECO:0000256" key="1">
    <source>
        <dbReference type="ARBA" id="ARBA00004138"/>
    </source>
</evidence>
<dbReference type="Gene3D" id="1.25.40.470">
    <property type="match status" value="1"/>
</dbReference>
<evidence type="ECO:0000256" key="3">
    <source>
        <dbReference type="ARBA" id="ARBA00023273"/>
    </source>
</evidence>